<accession>A0A9P8SZ02</accession>
<evidence type="ECO:0000313" key="2">
    <source>
        <dbReference type="EMBL" id="KAH3659031.1"/>
    </source>
</evidence>
<protein>
    <submittedName>
        <fullName evidence="2">Uncharacterized protein</fullName>
    </submittedName>
</protein>
<comment type="caution">
    <text evidence="2">The sequence shown here is derived from an EMBL/GenBank/DDBJ whole genome shotgun (WGS) entry which is preliminary data.</text>
</comment>
<keyword evidence="3" id="KW-1185">Reference proteome</keyword>
<sequence length="162" mass="17740">MFGHHFLVTQKRTLVFIVAEHTAAALFLDFCDKPGSQLDAAAVGTFQGKIPHGSGKWVFGAQFKVSGELDSERKVTRDVVVGDLNFCPGERSGLVKTHHFDVCCLLERGAAAADQNAVFGGQSGPDKQRRRRSKPKTTRTRNDKNSNRELQGPHCPATHVNV</sequence>
<feature type="compositionally biased region" description="Basic residues" evidence="1">
    <location>
        <begin position="128"/>
        <end position="139"/>
    </location>
</feature>
<name>A0A9P8SZ02_9ASCO</name>
<evidence type="ECO:0000313" key="3">
    <source>
        <dbReference type="Proteomes" id="UP000788993"/>
    </source>
</evidence>
<gene>
    <name evidence="2" type="ORF">OGATHE_006757</name>
</gene>
<reference evidence="2" key="1">
    <citation type="journal article" date="2021" name="Open Biol.">
        <title>Shared evolutionary footprints suggest mitochondrial oxidative damage underlies multiple complex I losses in fungi.</title>
        <authorList>
            <person name="Schikora-Tamarit M.A."/>
            <person name="Marcet-Houben M."/>
            <person name="Nosek J."/>
            <person name="Gabaldon T."/>
        </authorList>
    </citation>
    <scope>NUCLEOTIDE SEQUENCE</scope>
    <source>
        <strain evidence="2">NCAIM Y.01608</strain>
    </source>
</reference>
<dbReference type="EMBL" id="JAEUBD010001571">
    <property type="protein sequence ID" value="KAH3659031.1"/>
    <property type="molecule type" value="Genomic_DNA"/>
</dbReference>
<dbReference type="Proteomes" id="UP000788993">
    <property type="component" value="Unassembled WGS sequence"/>
</dbReference>
<dbReference type="AlphaFoldDB" id="A0A9P8SZ02"/>
<organism evidence="2 3">
    <name type="scientific">Ogataea polymorpha</name>
    <dbReference type="NCBI Taxonomy" id="460523"/>
    <lineage>
        <taxon>Eukaryota</taxon>
        <taxon>Fungi</taxon>
        <taxon>Dikarya</taxon>
        <taxon>Ascomycota</taxon>
        <taxon>Saccharomycotina</taxon>
        <taxon>Pichiomycetes</taxon>
        <taxon>Pichiales</taxon>
        <taxon>Pichiaceae</taxon>
        <taxon>Ogataea</taxon>
    </lineage>
</organism>
<reference evidence="2" key="2">
    <citation type="submission" date="2021-01" db="EMBL/GenBank/DDBJ databases">
        <authorList>
            <person name="Schikora-Tamarit M.A."/>
        </authorList>
    </citation>
    <scope>NUCLEOTIDE SEQUENCE</scope>
    <source>
        <strain evidence="2">NCAIM Y.01608</strain>
    </source>
</reference>
<feature type="region of interest" description="Disordered" evidence="1">
    <location>
        <begin position="116"/>
        <end position="162"/>
    </location>
</feature>
<dbReference type="AntiFam" id="ANF00076">
    <property type="entry name" value="Shadow ORF (opposite copA)"/>
</dbReference>
<evidence type="ECO:0000256" key="1">
    <source>
        <dbReference type="SAM" id="MobiDB-lite"/>
    </source>
</evidence>
<proteinExistence type="predicted"/>